<dbReference type="EMBL" id="MSIF01000010">
    <property type="protein sequence ID" value="OLF09170.1"/>
    <property type="molecule type" value="Genomic_DNA"/>
</dbReference>
<reference evidence="1 2" key="1">
    <citation type="submission" date="2016-12" db="EMBL/GenBank/DDBJ databases">
        <title>The draft genome sequence of Actinophytocola xinjiangensis.</title>
        <authorList>
            <person name="Wang W."/>
            <person name="Yuan L."/>
        </authorList>
    </citation>
    <scope>NUCLEOTIDE SEQUENCE [LARGE SCALE GENOMIC DNA]</scope>
    <source>
        <strain evidence="1 2">CGMCC 4.4663</strain>
    </source>
</reference>
<accession>A0A7Z0WK39</accession>
<keyword evidence="2" id="KW-1185">Reference proteome</keyword>
<sequence>MALGAWRLALGAWRLALGAWRLALGAWRLALGAWPRSPIALRVVHSLGRRRPLHPLPRIEWPEGCPREGGGLPTCWAGLLTLGCGCCGLCLRSWGVLLWVLWWGVGSGLVADLAGGPSRLKRP</sequence>
<proteinExistence type="predicted"/>
<dbReference type="AlphaFoldDB" id="A0A7Z0WK39"/>
<comment type="caution">
    <text evidence="1">The sequence shown here is derived from an EMBL/GenBank/DDBJ whole genome shotgun (WGS) entry which is preliminary data.</text>
</comment>
<evidence type="ECO:0000313" key="2">
    <source>
        <dbReference type="Proteomes" id="UP000185696"/>
    </source>
</evidence>
<evidence type="ECO:0000313" key="1">
    <source>
        <dbReference type="EMBL" id="OLF09170.1"/>
    </source>
</evidence>
<protein>
    <submittedName>
        <fullName evidence="1">Uncharacterized protein</fullName>
    </submittedName>
</protein>
<organism evidence="1 2">
    <name type="scientific">Actinophytocola xinjiangensis</name>
    <dbReference type="NCBI Taxonomy" id="485602"/>
    <lineage>
        <taxon>Bacteria</taxon>
        <taxon>Bacillati</taxon>
        <taxon>Actinomycetota</taxon>
        <taxon>Actinomycetes</taxon>
        <taxon>Pseudonocardiales</taxon>
        <taxon>Pseudonocardiaceae</taxon>
    </lineage>
</organism>
<name>A0A7Z0WK39_9PSEU</name>
<gene>
    <name evidence="1" type="ORF">BLA60_21605</name>
</gene>
<dbReference type="Proteomes" id="UP000185696">
    <property type="component" value="Unassembled WGS sequence"/>
</dbReference>